<dbReference type="GeneID" id="54490759"/>
<dbReference type="EMBL" id="ML996586">
    <property type="protein sequence ID" value="KAF2753161.1"/>
    <property type="molecule type" value="Genomic_DNA"/>
</dbReference>
<feature type="compositionally biased region" description="Basic and acidic residues" evidence="1">
    <location>
        <begin position="299"/>
        <end position="311"/>
    </location>
</feature>
<dbReference type="Proteomes" id="UP000799437">
    <property type="component" value="Unassembled WGS sequence"/>
</dbReference>
<dbReference type="RefSeq" id="XP_033595612.1">
    <property type="nucleotide sequence ID" value="XM_033749705.1"/>
</dbReference>
<evidence type="ECO:0000313" key="4">
    <source>
        <dbReference type="EMBL" id="KAF2753161.1"/>
    </source>
</evidence>
<dbReference type="OrthoDB" id="5215637at2759"/>
<sequence length="335" mass="34036">MFLSSPNTVPRMLMLITTALMAFISAVTAQDCYFPDGSLDGDAIVADQNNVTSGVGSACCHQGDTYANGTCIAQSEANSFPPKVIYRPSCTTQQWDTPGCPTVCRSNTPSNTTWLLPCRNADGSACCYTDTSAPSCNCFGAGFGPPSFLSNFASFAGGPPASATASPASAVSTPGSVAASPTADAASDGSEAESGDGSSGRTVGLAVGLSLGIVLAIAGVLFALYYRRNMAKKAAAAEAAAAEPQELESARGGEKGLEKYAELDPGAAAELPPYGAHSGAGLGRPGGVQEMEASAGQRYELDAGGVKKEGEIGVGELEGEGRKDAEWEEVKDGKR</sequence>
<feature type="compositionally biased region" description="Low complexity" evidence="1">
    <location>
        <begin position="163"/>
        <end position="189"/>
    </location>
</feature>
<evidence type="ECO:0000313" key="5">
    <source>
        <dbReference type="Proteomes" id="UP000799437"/>
    </source>
</evidence>
<dbReference type="AlphaFoldDB" id="A0A6A6VV86"/>
<evidence type="ECO:0008006" key="6">
    <source>
        <dbReference type="Google" id="ProtNLM"/>
    </source>
</evidence>
<gene>
    <name evidence="4" type="ORF">EJ05DRAFT_542168</name>
</gene>
<keyword evidence="2" id="KW-1133">Transmembrane helix</keyword>
<evidence type="ECO:0000256" key="2">
    <source>
        <dbReference type="SAM" id="Phobius"/>
    </source>
</evidence>
<keyword evidence="3" id="KW-0732">Signal</keyword>
<feature type="signal peptide" evidence="3">
    <location>
        <begin position="1"/>
        <end position="29"/>
    </location>
</feature>
<feature type="compositionally biased region" description="Basic and acidic residues" evidence="1">
    <location>
        <begin position="319"/>
        <end position="335"/>
    </location>
</feature>
<reference evidence="4" key="1">
    <citation type="journal article" date="2020" name="Stud. Mycol.">
        <title>101 Dothideomycetes genomes: a test case for predicting lifestyles and emergence of pathogens.</title>
        <authorList>
            <person name="Haridas S."/>
            <person name="Albert R."/>
            <person name="Binder M."/>
            <person name="Bloem J."/>
            <person name="Labutti K."/>
            <person name="Salamov A."/>
            <person name="Andreopoulos B."/>
            <person name="Baker S."/>
            <person name="Barry K."/>
            <person name="Bills G."/>
            <person name="Bluhm B."/>
            <person name="Cannon C."/>
            <person name="Castanera R."/>
            <person name="Culley D."/>
            <person name="Daum C."/>
            <person name="Ezra D."/>
            <person name="Gonzalez J."/>
            <person name="Henrissat B."/>
            <person name="Kuo A."/>
            <person name="Liang C."/>
            <person name="Lipzen A."/>
            <person name="Lutzoni F."/>
            <person name="Magnuson J."/>
            <person name="Mondo S."/>
            <person name="Nolan M."/>
            <person name="Ohm R."/>
            <person name="Pangilinan J."/>
            <person name="Park H.-J."/>
            <person name="Ramirez L."/>
            <person name="Alfaro M."/>
            <person name="Sun H."/>
            <person name="Tritt A."/>
            <person name="Yoshinaga Y."/>
            <person name="Zwiers L.-H."/>
            <person name="Turgeon B."/>
            <person name="Goodwin S."/>
            <person name="Spatafora J."/>
            <person name="Crous P."/>
            <person name="Grigoriev I."/>
        </authorList>
    </citation>
    <scope>NUCLEOTIDE SEQUENCE</scope>
    <source>
        <strain evidence="4">CBS 121739</strain>
    </source>
</reference>
<proteinExistence type="predicted"/>
<protein>
    <recommendedName>
        <fullName evidence="6">Mid2 domain-containing protein</fullName>
    </recommendedName>
</protein>
<feature type="transmembrane region" description="Helical" evidence="2">
    <location>
        <begin position="203"/>
        <end position="226"/>
    </location>
</feature>
<feature type="chain" id="PRO_5025486806" description="Mid2 domain-containing protein" evidence="3">
    <location>
        <begin position="30"/>
        <end position="335"/>
    </location>
</feature>
<evidence type="ECO:0000256" key="1">
    <source>
        <dbReference type="SAM" id="MobiDB-lite"/>
    </source>
</evidence>
<accession>A0A6A6VV86</accession>
<evidence type="ECO:0000256" key="3">
    <source>
        <dbReference type="SAM" id="SignalP"/>
    </source>
</evidence>
<organism evidence="4 5">
    <name type="scientific">Pseudovirgaria hyperparasitica</name>
    <dbReference type="NCBI Taxonomy" id="470096"/>
    <lineage>
        <taxon>Eukaryota</taxon>
        <taxon>Fungi</taxon>
        <taxon>Dikarya</taxon>
        <taxon>Ascomycota</taxon>
        <taxon>Pezizomycotina</taxon>
        <taxon>Dothideomycetes</taxon>
        <taxon>Dothideomycetes incertae sedis</taxon>
        <taxon>Acrospermales</taxon>
        <taxon>Acrospermaceae</taxon>
        <taxon>Pseudovirgaria</taxon>
    </lineage>
</organism>
<feature type="region of interest" description="Disordered" evidence="1">
    <location>
        <begin position="163"/>
        <end position="200"/>
    </location>
</feature>
<name>A0A6A6VV86_9PEZI</name>
<keyword evidence="5" id="KW-1185">Reference proteome</keyword>
<keyword evidence="2" id="KW-0472">Membrane</keyword>
<keyword evidence="2" id="KW-0812">Transmembrane</keyword>
<feature type="region of interest" description="Disordered" evidence="1">
    <location>
        <begin position="275"/>
        <end position="335"/>
    </location>
</feature>